<evidence type="ECO:0000256" key="8">
    <source>
        <dbReference type="PROSITE-ProRule" id="PRU00042"/>
    </source>
</evidence>
<keyword evidence="2" id="KW-0479">Metal-binding</keyword>
<feature type="compositionally biased region" description="Basic and acidic residues" evidence="9">
    <location>
        <begin position="119"/>
        <end position="136"/>
    </location>
</feature>
<keyword evidence="3" id="KW-0677">Repeat</keyword>
<organism evidence="11 12">
    <name type="scientific">Cichlidogyrus casuarinus</name>
    <dbReference type="NCBI Taxonomy" id="1844966"/>
    <lineage>
        <taxon>Eukaryota</taxon>
        <taxon>Metazoa</taxon>
        <taxon>Spiralia</taxon>
        <taxon>Lophotrochozoa</taxon>
        <taxon>Platyhelminthes</taxon>
        <taxon>Monogenea</taxon>
        <taxon>Monopisthocotylea</taxon>
        <taxon>Dactylogyridea</taxon>
        <taxon>Ancyrocephalidae</taxon>
        <taxon>Cichlidogyrus</taxon>
    </lineage>
</organism>
<feature type="region of interest" description="Disordered" evidence="9">
    <location>
        <begin position="119"/>
        <end position="180"/>
    </location>
</feature>
<keyword evidence="6" id="KW-0238">DNA-binding</keyword>
<name>A0ABD2Q850_9PLAT</name>
<sequence length="526" mass="58634">MDTESIEANFDPILDNNNQSDARSLNGIDLSYKSSKESLFENFVLHAALPRCQPEKTIKIRCLLLSEESPFEDKPSCVIYEREANNLYKMNEKRRALDWNSLTPSQRQAIDSLFSPVKEEMDSPFEEQGKIEEGSSRRKRKIGRPTKIPQDGDSTENETLDLTNEKKSPKLADSPESKPDITNNLVAGLDATKLLNPFGNLVQTDLSSLFLNQANLNTILRQNLAVNASSGVGLAPMMPTVFPGQKTNQPLVPSALDLSQFQQFVTINTQLNGPRGPITSTANILNGASTNPRPIRPRVPAQTPAISNEVRQALANRPKQKPRNFDDPSQARRYAKSFDCNQCKQVFSSLSALCEHTFAIHKAFRCMICEAQFTQRSNLQRHSLRHVGFKPFICNICGKAYYRKDHLVRHIELSHPGTNPKQNITVKLSSADCLQYLEKNPPSDPLAVPKLDDEDAALLSFKEDDSMEEDDSKAESIYDNPGQESDLMKQEELPPLPPAPQVEAVTPREESPGLAPLSEDLPIPTS</sequence>
<comment type="caution">
    <text evidence="11">The sequence shown here is derived from an EMBL/GenBank/DDBJ whole genome shotgun (WGS) entry which is preliminary data.</text>
</comment>
<protein>
    <recommendedName>
        <fullName evidence="10">C2H2-type domain-containing protein</fullName>
    </recommendedName>
</protein>
<evidence type="ECO:0000256" key="9">
    <source>
        <dbReference type="SAM" id="MobiDB-lite"/>
    </source>
</evidence>
<evidence type="ECO:0000256" key="2">
    <source>
        <dbReference type="ARBA" id="ARBA00022723"/>
    </source>
</evidence>
<proteinExistence type="predicted"/>
<feature type="compositionally biased region" description="Basic and acidic residues" evidence="9">
    <location>
        <begin position="163"/>
        <end position="179"/>
    </location>
</feature>
<keyword evidence="7" id="KW-0539">Nucleus</keyword>
<dbReference type="PANTHER" id="PTHR24379">
    <property type="entry name" value="KRAB AND ZINC FINGER DOMAIN-CONTAINING"/>
    <property type="match status" value="1"/>
</dbReference>
<feature type="domain" description="C2H2-type" evidence="10">
    <location>
        <begin position="392"/>
        <end position="420"/>
    </location>
</feature>
<reference evidence="11 12" key="1">
    <citation type="submission" date="2024-11" db="EMBL/GenBank/DDBJ databases">
        <title>Adaptive evolution of stress response genes in parasites aligns with host niche diversity.</title>
        <authorList>
            <person name="Hahn C."/>
            <person name="Resl P."/>
        </authorList>
    </citation>
    <scope>NUCLEOTIDE SEQUENCE [LARGE SCALE GENOMIC DNA]</scope>
    <source>
        <strain evidence="11">EGGRZ-B1_66</strain>
        <tissue evidence="11">Body</tissue>
    </source>
</reference>
<evidence type="ECO:0000259" key="10">
    <source>
        <dbReference type="PROSITE" id="PS50157"/>
    </source>
</evidence>
<evidence type="ECO:0000256" key="3">
    <source>
        <dbReference type="ARBA" id="ARBA00022737"/>
    </source>
</evidence>
<dbReference type="GO" id="GO:0008270">
    <property type="term" value="F:zinc ion binding"/>
    <property type="evidence" value="ECO:0007669"/>
    <property type="project" value="UniProtKB-KW"/>
</dbReference>
<dbReference type="InterPro" id="IPR036236">
    <property type="entry name" value="Znf_C2H2_sf"/>
</dbReference>
<evidence type="ECO:0000256" key="1">
    <source>
        <dbReference type="ARBA" id="ARBA00004123"/>
    </source>
</evidence>
<dbReference type="PANTHER" id="PTHR24379:SF121">
    <property type="entry name" value="C2H2-TYPE DOMAIN-CONTAINING PROTEIN"/>
    <property type="match status" value="1"/>
</dbReference>
<dbReference type="Pfam" id="PF00096">
    <property type="entry name" value="zf-C2H2"/>
    <property type="match status" value="2"/>
</dbReference>
<accession>A0ABD2Q850</accession>
<dbReference type="GO" id="GO:0003677">
    <property type="term" value="F:DNA binding"/>
    <property type="evidence" value="ECO:0007669"/>
    <property type="project" value="UniProtKB-KW"/>
</dbReference>
<evidence type="ECO:0000313" key="12">
    <source>
        <dbReference type="Proteomes" id="UP001626550"/>
    </source>
</evidence>
<dbReference type="PROSITE" id="PS00028">
    <property type="entry name" value="ZINC_FINGER_C2H2_1"/>
    <property type="match status" value="3"/>
</dbReference>
<dbReference type="EMBL" id="JBJKFK010000676">
    <property type="protein sequence ID" value="KAL3315743.1"/>
    <property type="molecule type" value="Genomic_DNA"/>
</dbReference>
<evidence type="ECO:0000256" key="5">
    <source>
        <dbReference type="ARBA" id="ARBA00022833"/>
    </source>
</evidence>
<keyword evidence="5" id="KW-0862">Zinc</keyword>
<keyword evidence="4 8" id="KW-0863">Zinc-finger</keyword>
<evidence type="ECO:0000256" key="7">
    <source>
        <dbReference type="ARBA" id="ARBA00023242"/>
    </source>
</evidence>
<dbReference type="Gene3D" id="3.30.160.60">
    <property type="entry name" value="Classic Zinc Finger"/>
    <property type="match status" value="2"/>
</dbReference>
<comment type="subcellular location">
    <subcellularLocation>
        <location evidence="1">Nucleus</location>
    </subcellularLocation>
</comment>
<feature type="region of interest" description="Disordered" evidence="9">
    <location>
        <begin position="461"/>
        <end position="526"/>
    </location>
</feature>
<dbReference type="AlphaFoldDB" id="A0ABD2Q850"/>
<evidence type="ECO:0000256" key="6">
    <source>
        <dbReference type="ARBA" id="ARBA00023125"/>
    </source>
</evidence>
<dbReference type="Proteomes" id="UP001626550">
    <property type="component" value="Unassembled WGS sequence"/>
</dbReference>
<dbReference type="GO" id="GO:0005634">
    <property type="term" value="C:nucleus"/>
    <property type="evidence" value="ECO:0007669"/>
    <property type="project" value="UniProtKB-SubCell"/>
</dbReference>
<dbReference type="SMART" id="SM00355">
    <property type="entry name" value="ZnF_C2H2"/>
    <property type="match status" value="3"/>
</dbReference>
<dbReference type="PROSITE" id="PS50157">
    <property type="entry name" value="ZINC_FINGER_C2H2_2"/>
    <property type="match status" value="3"/>
</dbReference>
<feature type="domain" description="C2H2-type" evidence="10">
    <location>
        <begin position="338"/>
        <end position="366"/>
    </location>
</feature>
<evidence type="ECO:0000313" key="11">
    <source>
        <dbReference type="EMBL" id="KAL3315743.1"/>
    </source>
</evidence>
<feature type="domain" description="C2H2-type" evidence="10">
    <location>
        <begin position="364"/>
        <end position="391"/>
    </location>
</feature>
<dbReference type="FunFam" id="3.30.160.60:FF:000045">
    <property type="entry name" value="ZFP69 zinc finger protein B"/>
    <property type="match status" value="1"/>
</dbReference>
<dbReference type="InterPro" id="IPR013087">
    <property type="entry name" value="Znf_C2H2_type"/>
</dbReference>
<gene>
    <name evidence="11" type="ORF">Ciccas_005621</name>
</gene>
<keyword evidence="12" id="KW-1185">Reference proteome</keyword>
<evidence type="ECO:0000256" key="4">
    <source>
        <dbReference type="ARBA" id="ARBA00022771"/>
    </source>
</evidence>
<dbReference type="SUPFAM" id="SSF57667">
    <property type="entry name" value="beta-beta-alpha zinc fingers"/>
    <property type="match status" value="1"/>
</dbReference>